<evidence type="ECO:0000313" key="1">
    <source>
        <dbReference type="EMBL" id="VVB12059.1"/>
    </source>
</evidence>
<accession>A0A565CEL1</accession>
<dbReference type="Proteomes" id="UP000489600">
    <property type="component" value="Unassembled WGS sequence"/>
</dbReference>
<name>A0A565CEL1_9BRAS</name>
<organism evidence="1 2">
    <name type="scientific">Arabis nemorensis</name>
    <dbReference type="NCBI Taxonomy" id="586526"/>
    <lineage>
        <taxon>Eukaryota</taxon>
        <taxon>Viridiplantae</taxon>
        <taxon>Streptophyta</taxon>
        <taxon>Embryophyta</taxon>
        <taxon>Tracheophyta</taxon>
        <taxon>Spermatophyta</taxon>
        <taxon>Magnoliopsida</taxon>
        <taxon>eudicotyledons</taxon>
        <taxon>Gunneridae</taxon>
        <taxon>Pentapetalae</taxon>
        <taxon>rosids</taxon>
        <taxon>malvids</taxon>
        <taxon>Brassicales</taxon>
        <taxon>Brassicaceae</taxon>
        <taxon>Arabideae</taxon>
        <taxon>Arabis</taxon>
    </lineage>
</organism>
<protein>
    <submittedName>
        <fullName evidence="1">Uncharacterized protein</fullName>
    </submittedName>
</protein>
<comment type="caution">
    <text evidence="1">The sequence shown here is derived from an EMBL/GenBank/DDBJ whole genome shotgun (WGS) entry which is preliminary data.</text>
</comment>
<reference evidence="1" key="1">
    <citation type="submission" date="2019-07" db="EMBL/GenBank/DDBJ databases">
        <authorList>
            <person name="Dittberner H."/>
        </authorList>
    </citation>
    <scope>NUCLEOTIDE SEQUENCE [LARGE SCALE GENOMIC DNA]</scope>
</reference>
<dbReference type="AlphaFoldDB" id="A0A565CEL1"/>
<keyword evidence="2" id="KW-1185">Reference proteome</keyword>
<gene>
    <name evidence="1" type="ORF">ANE_LOCUS22503</name>
</gene>
<dbReference type="EMBL" id="CABITT030000007">
    <property type="protein sequence ID" value="VVB12059.1"/>
    <property type="molecule type" value="Genomic_DNA"/>
</dbReference>
<sequence>MVGSHAPATFLSKGGKKKFRPEFIYEVFSDRRRLPPLSLMFMASISSSAVSEGGVLVRRSKAPAWRGCAEIHRMVPLNGCELSRHSKTKRRCWSFDPNRKESLCQVYSSVFFSFAGSGSSLVLFEDGG</sequence>
<evidence type="ECO:0000313" key="2">
    <source>
        <dbReference type="Proteomes" id="UP000489600"/>
    </source>
</evidence>
<proteinExistence type="predicted"/>